<feature type="compositionally biased region" description="Basic residues" evidence="1">
    <location>
        <begin position="117"/>
        <end position="134"/>
    </location>
</feature>
<protein>
    <submittedName>
        <fullName evidence="2">Uncharacterized protein</fullName>
    </submittedName>
</protein>
<dbReference type="Proteomes" id="UP000629468">
    <property type="component" value="Unassembled WGS sequence"/>
</dbReference>
<feature type="compositionally biased region" description="Pro residues" evidence="1">
    <location>
        <begin position="144"/>
        <end position="153"/>
    </location>
</feature>
<accession>A0A8H7C6R5</accession>
<dbReference type="AlphaFoldDB" id="A0A8H7C6R5"/>
<feature type="region of interest" description="Disordered" evidence="1">
    <location>
        <begin position="117"/>
        <end position="182"/>
    </location>
</feature>
<comment type="caution">
    <text evidence="2">The sequence shown here is derived from an EMBL/GenBank/DDBJ whole genome shotgun (WGS) entry which is preliminary data.</text>
</comment>
<gene>
    <name evidence="2" type="ORF">Agabi119p4_8271</name>
</gene>
<name>A0A8H7C6R5_AGABI</name>
<evidence type="ECO:0000256" key="1">
    <source>
        <dbReference type="SAM" id="MobiDB-lite"/>
    </source>
</evidence>
<dbReference type="EMBL" id="JABXXO010000011">
    <property type="protein sequence ID" value="KAF7763734.1"/>
    <property type="molecule type" value="Genomic_DNA"/>
</dbReference>
<evidence type="ECO:0000313" key="2">
    <source>
        <dbReference type="EMBL" id="KAF7763734.1"/>
    </source>
</evidence>
<reference evidence="2 3" key="1">
    <citation type="journal article" name="Sci. Rep.">
        <title>Telomere-to-telomere assembled and centromere annotated genomes of the two main subspecies of the button mushroom Agaricus bisporus reveal especially polymorphic chromosome ends.</title>
        <authorList>
            <person name="Sonnenberg A.S.M."/>
            <person name="Sedaghat-Telgerd N."/>
            <person name="Lavrijssen B."/>
            <person name="Ohm R.A."/>
            <person name="Hendrickx P.M."/>
            <person name="Scholtmeijer K."/>
            <person name="Baars J.J.P."/>
            <person name="van Peer A."/>
        </authorList>
    </citation>
    <scope>NUCLEOTIDE SEQUENCE [LARGE SCALE GENOMIC DNA]</scope>
    <source>
        <strain evidence="2 3">H119_p4</strain>
    </source>
</reference>
<evidence type="ECO:0000313" key="3">
    <source>
        <dbReference type="Proteomes" id="UP000629468"/>
    </source>
</evidence>
<proteinExistence type="predicted"/>
<sequence length="225" mass="25305">MNLNETVTWSHANVLSPRPTRLATPLDDDDYDVTTRHRQHDSISEIDIRDLPAVDDDDTHTSIPPFSAFRPLHKSLADPIDRRNIPFCNSPEHIYSPPSPSVALAAYIHFEIRAARSKSPTHKNALRTRSRSKSTPKSPASVDRPPPSPPLPSQPTKEKSLPPSTFKQSESERSASPDIYSIISSTPPSTAFRCERTHSLSQMFSHFGRKRQEPQELNHIGYINK</sequence>
<feature type="region of interest" description="Disordered" evidence="1">
    <location>
        <begin position="18"/>
        <end position="40"/>
    </location>
</feature>
<organism evidence="2 3">
    <name type="scientific">Agaricus bisporus var. burnettii</name>
    <dbReference type="NCBI Taxonomy" id="192524"/>
    <lineage>
        <taxon>Eukaryota</taxon>
        <taxon>Fungi</taxon>
        <taxon>Dikarya</taxon>
        <taxon>Basidiomycota</taxon>
        <taxon>Agaricomycotina</taxon>
        <taxon>Agaricomycetes</taxon>
        <taxon>Agaricomycetidae</taxon>
        <taxon>Agaricales</taxon>
        <taxon>Agaricineae</taxon>
        <taxon>Agaricaceae</taxon>
        <taxon>Agaricus</taxon>
    </lineage>
</organism>